<evidence type="ECO:0000259" key="1">
    <source>
        <dbReference type="SMART" id="SM00014"/>
    </source>
</evidence>
<reference evidence="2 3" key="1">
    <citation type="submission" date="2017-06" db="EMBL/GenBank/DDBJ databases">
        <authorList>
            <consortium name="Pathogen Informatics"/>
        </authorList>
    </citation>
    <scope>NUCLEOTIDE SEQUENCE [LARGE SCALE GENOMIC DNA]</scope>
    <source>
        <strain evidence="2 3">NCTC13490</strain>
    </source>
</reference>
<organism evidence="2 3">
    <name type="scientific">Chryseobacterium taklimakanense</name>
    <dbReference type="NCBI Taxonomy" id="536441"/>
    <lineage>
        <taxon>Bacteria</taxon>
        <taxon>Pseudomonadati</taxon>
        <taxon>Bacteroidota</taxon>
        <taxon>Flavobacteriia</taxon>
        <taxon>Flavobacteriales</taxon>
        <taxon>Weeksellaceae</taxon>
        <taxon>Chryseobacterium group</taxon>
        <taxon>Chryseobacterium</taxon>
    </lineage>
</organism>
<dbReference type="InterPro" id="IPR036938">
    <property type="entry name" value="PAP2/HPO_sf"/>
</dbReference>
<dbReference type="CDD" id="cd03394">
    <property type="entry name" value="PAP2_like_5"/>
    <property type="match status" value="1"/>
</dbReference>
<dbReference type="PANTHER" id="PTHR14969">
    <property type="entry name" value="SPHINGOSINE-1-PHOSPHATE PHOSPHOHYDROLASE"/>
    <property type="match status" value="1"/>
</dbReference>
<dbReference type="Gene3D" id="1.20.144.10">
    <property type="entry name" value="Phosphatidic acid phosphatase type 2/haloperoxidase"/>
    <property type="match status" value="1"/>
</dbReference>
<accession>A0A239X963</accession>
<dbReference type="SUPFAM" id="SSF48317">
    <property type="entry name" value="Acid phosphatase/Vanadium-dependent haloperoxidase"/>
    <property type="match status" value="1"/>
</dbReference>
<gene>
    <name evidence="2" type="ORF">SAMEA4412677_01226</name>
</gene>
<dbReference type="Proteomes" id="UP000215196">
    <property type="component" value="Chromosome 1"/>
</dbReference>
<dbReference type="RefSeq" id="WP_095071464.1">
    <property type="nucleotide sequence ID" value="NZ_LT906465.1"/>
</dbReference>
<feature type="domain" description="Phosphatidic acid phosphatase type 2/haloperoxidase" evidence="1">
    <location>
        <begin position="112"/>
        <end position="212"/>
    </location>
</feature>
<dbReference type="PANTHER" id="PTHR14969:SF13">
    <property type="entry name" value="AT30094P"/>
    <property type="match status" value="1"/>
</dbReference>
<name>A0A239X963_9FLAO</name>
<dbReference type="SMART" id="SM00014">
    <property type="entry name" value="acidPPc"/>
    <property type="match status" value="1"/>
</dbReference>
<proteinExistence type="predicted"/>
<dbReference type="EMBL" id="LT906465">
    <property type="protein sequence ID" value="SNV43261.1"/>
    <property type="molecule type" value="Genomic_DNA"/>
</dbReference>
<protein>
    <submittedName>
        <fullName evidence="2">PAP2 (Acid phosphatase) superfamily protein</fullName>
    </submittedName>
</protein>
<evidence type="ECO:0000313" key="3">
    <source>
        <dbReference type="Proteomes" id="UP000215196"/>
    </source>
</evidence>
<evidence type="ECO:0000313" key="2">
    <source>
        <dbReference type="EMBL" id="SNV43261.1"/>
    </source>
</evidence>
<keyword evidence="3" id="KW-1185">Reference proteome</keyword>
<dbReference type="KEGG" id="ctak:4412677_01226"/>
<dbReference type="InterPro" id="IPR000326">
    <property type="entry name" value="PAP2/HPO"/>
</dbReference>
<dbReference type="Pfam" id="PF01569">
    <property type="entry name" value="PAP2"/>
    <property type="match status" value="1"/>
</dbReference>
<dbReference type="AlphaFoldDB" id="A0A239X963"/>
<sequence length="242" mass="27178">MKSFFIALLTFSSFFGVKSQVNDTLVLKEIHNKRFEFAPKKLYVPAGLMVGGLLTDLGKSKSIEKEIVEERNEHLFGFTNHIDDYAQFAPFVALYAFEWAGMIPRTDWQNRTAIMIKGQILNLGTVYILKKAISETRPDGTQYSFPSGHTANAFAGATLLAIEYGQNHKWVPYAAYAVAGGVGVMRMVNNKHYISDVLFGAGLGILSIKTAYWTHRYRWGKRKSDIGAFAEIYNDQNSSLIK</sequence>